<evidence type="ECO:0000256" key="1">
    <source>
        <dbReference type="ARBA" id="ARBA00004123"/>
    </source>
</evidence>
<evidence type="ECO:0000256" key="2">
    <source>
        <dbReference type="ARBA" id="ARBA00004514"/>
    </source>
</evidence>
<feature type="compositionally biased region" description="Low complexity" evidence="6">
    <location>
        <begin position="412"/>
        <end position="441"/>
    </location>
</feature>
<keyword evidence="5" id="KW-0539">Nucleus</keyword>
<evidence type="ECO:0000313" key="9">
    <source>
        <dbReference type="Proteomes" id="UP000792457"/>
    </source>
</evidence>
<evidence type="ECO:0000259" key="7">
    <source>
        <dbReference type="Pfam" id="PF12057"/>
    </source>
</evidence>
<dbReference type="PANTHER" id="PTHR15204">
    <property type="entry name" value="LARGE PROLINE-RICH PROTEIN BAG6"/>
    <property type="match status" value="1"/>
</dbReference>
<feature type="region of interest" description="Disordered" evidence="6">
    <location>
        <begin position="300"/>
        <end position="375"/>
    </location>
</feature>
<dbReference type="Proteomes" id="UP000792457">
    <property type="component" value="Unassembled WGS sequence"/>
</dbReference>
<feature type="domain" description="Large proline-rich protein BAG6" evidence="7">
    <location>
        <begin position="64"/>
        <end position="172"/>
    </location>
</feature>
<dbReference type="EMBL" id="KZ308437">
    <property type="protein sequence ID" value="KAG8229625.1"/>
    <property type="molecule type" value="Genomic_DNA"/>
</dbReference>
<evidence type="ECO:0000256" key="6">
    <source>
        <dbReference type="SAM" id="MobiDB-lite"/>
    </source>
</evidence>
<proteinExistence type="predicted"/>
<dbReference type="OrthoDB" id="1885901at2759"/>
<feature type="compositionally biased region" description="Low complexity" evidence="6">
    <location>
        <begin position="169"/>
        <end position="203"/>
    </location>
</feature>
<reference evidence="8" key="1">
    <citation type="submission" date="2013-04" db="EMBL/GenBank/DDBJ databases">
        <authorList>
            <person name="Qu J."/>
            <person name="Murali S.C."/>
            <person name="Bandaranaike D."/>
            <person name="Bellair M."/>
            <person name="Blankenburg K."/>
            <person name="Chao H."/>
            <person name="Dinh H."/>
            <person name="Doddapaneni H."/>
            <person name="Downs B."/>
            <person name="Dugan-Rocha S."/>
            <person name="Elkadiri S."/>
            <person name="Gnanaolivu R.D."/>
            <person name="Hernandez B."/>
            <person name="Javaid M."/>
            <person name="Jayaseelan J.C."/>
            <person name="Lee S."/>
            <person name="Li M."/>
            <person name="Ming W."/>
            <person name="Munidasa M."/>
            <person name="Muniz J."/>
            <person name="Nguyen L."/>
            <person name="Ongeri F."/>
            <person name="Osuji N."/>
            <person name="Pu L.-L."/>
            <person name="Puazo M."/>
            <person name="Qu C."/>
            <person name="Quiroz J."/>
            <person name="Raj R."/>
            <person name="Weissenberger G."/>
            <person name="Xin Y."/>
            <person name="Zou X."/>
            <person name="Han Y."/>
            <person name="Richards S."/>
            <person name="Worley K."/>
            <person name="Muzny D."/>
            <person name="Gibbs R."/>
        </authorList>
    </citation>
    <scope>NUCLEOTIDE SEQUENCE</scope>
    <source>
        <strain evidence="8">Sampled in the wild</strain>
    </source>
</reference>
<dbReference type="GO" id="GO:0005634">
    <property type="term" value="C:nucleus"/>
    <property type="evidence" value="ECO:0007669"/>
    <property type="project" value="UniProtKB-SubCell"/>
</dbReference>
<feature type="compositionally biased region" description="Polar residues" evidence="6">
    <location>
        <begin position="26"/>
        <end position="40"/>
    </location>
</feature>
<feature type="region of interest" description="Disordered" evidence="6">
    <location>
        <begin position="463"/>
        <end position="504"/>
    </location>
</feature>
<organism evidence="8 9">
    <name type="scientific">Ladona fulva</name>
    <name type="common">Scarce chaser dragonfly</name>
    <name type="synonym">Libellula fulva</name>
    <dbReference type="NCBI Taxonomy" id="123851"/>
    <lineage>
        <taxon>Eukaryota</taxon>
        <taxon>Metazoa</taxon>
        <taxon>Ecdysozoa</taxon>
        <taxon>Arthropoda</taxon>
        <taxon>Hexapoda</taxon>
        <taxon>Insecta</taxon>
        <taxon>Pterygota</taxon>
        <taxon>Palaeoptera</taxon>
        <taxon>Odonata</taxon>
        <taxon>Epiprocta</taxon>
        <taxon>Anisoptera</taxon>
        <taxon>Libelluloidea</taxon>
        <taxon>Libellulidae</taxon>
        <taxon>Ladona</taxon>
    </lineage>
</organism>
<feature type="compositionally biased region" description="Polar residues" evidence="6">
    <location>
        <begin position="483"/>
        <end position="494"/>
    </location>
</feature>
<evidence type="ECO:0000256" key="4">
    <source>
        <dbReference type="ARBA" id="ARBA00022490"/>
    </source>
</evidence>
<feature type="region of interest" description="Disordered" evidence="6">
    <location>
        <begin position="763"/>
        <end position="783"/>
    </location>
</feature>
<comment type="subcellular location">
    <subcellularLocation>
        <location evidence="2">Cytoplasm</location>
        <location evidence="2">Cytosol</location>
    </subcellularLocation>
    <subcellularLocation>
        <location evidence="1">Nucleus</location>
    </subcellularLocation>
</comment>
<keyword evidence="9" id="KW-1185">Reference proteome</keyword>
<protein>
    <recommendedName>
        <fullName evidence="7">Large proline-rich protein BAG6 domain-containing protein</fullName>
    </recommendedName>
</protein>
<gene>
    <name evidence="8" type="ORF">J437_LFUL002350</name>
</gene>
<dbReference type="GO" id="GO:0031593">
    <property type="term" value="F:polyubiquitin modification-dependent protein binding"/>
    <property type="evidence" value="ECO:0007669"/>
    <property type="project" value="TreeGrafter"/>
</dbReference>
<keyword evidence="4" id="KW-0963">Cytoplasm</keyword>
<feature type="compositionally biased region" description="Polar residues" evidence="6">
    <location>
        <begin position="204"/>
        <end position="227"/>
    </location>
</feature>
<evidence type="ECO:0000256" key="5">
    <source>
        <dbReference type="ARBA" id="ARBA00023242"/>
    </source>
</evidence>
<feature type="region of interest" description="Disordered" evidence="6">
    <location>
        <begin position="398"/>
        <end position="443"/>
    </location>
</feature>
<sequence length="783" mass="83778">MVVNLSEGSENTDSGSSEESSRGNDDQSGNETLPNTTASPPSEEPTITEDPTRRTIEAPRSTALAEVLEVLAQTNARLQPFLQQYQTLMQTDPAADSNGESAENMQRTFNAVSEVMHYLSHAYHAISDITCDFTQPPPRSLRSRPLVIQHSAVLQAGIPIQAQINVMGNQSASNTSSQQQSPSESTPTANSTAATTQASNESSNQSETAQQTSAQRTQPRPSRSQAPTGLPPVVSISPGNLEFLVELGQGGATIDSIQVVDSPSSPQQQAFGWPRPPSAELIENFMQAMAGQMMMGRGAGNSTTLTINGSSAGSNVRSRSSSASAATHSGTTSSTTSTASSSASATAGGAQNSQARGNTATHPTTSTQTRSTSRPHVQLAPAALQGLGANSFDPFLPCNSHHLNSPRRRPRPQAAASTASTEQPAQAAASATAEAPQSEASDQNNASRLDLLFAFMNHWLGSGSRSTSTTSNREDEAAPSLLSARTTENATPSRQGRPVIPPNLSDDGLLDRLNVPMELSWLGLLNQMRLGNSQNEGATSILHQQFSTLAEFLHTGPDYTYSEGESLLIDVFMLVARNLTFENVVALGMGHSQPLDNLQPILREFILQRMLHGQFPTQERISAAIDRITEEIQPPADILEAAHIRQDVDLMASINKFCQVRLGGVIDLILTRTSPGNFGRSLMSACSTILMELAALLLHCCEDGQQGLEAMLQVALHHITRGVFPELQRWSVNSSLSQFRNYLARINVNSINVQQYIVHRESAKTESTSEKLSSSSKESTSSP</sequence>
<keyword evidence="3" id="KW-0813">Transport</keyword>
<dbReference type="GO" id="GO:0036503">
    <property type="term" value="P:ERAD pathway"/>
    <property type="evidence" value="ECO:0007669"/>
    <property type="project" value="TreeGrafter"/>
</dbReference>
<dbReference type="GO" id="GO:0051787">
    <property type="term" value="F:misfolded protein binding"/>
    <property type="evidence" value="ECO:0007669"/>
    <property type="project" value="TreeGrafter"/>
</dbReference>
<dbReference type="InterPro" id="IPR021925">
    <property type="entry name" value="BAG6"/>
</dbReference>
<comment type="caution">
    <text evidence="8">The sequence shown here is derived from an EMBL/GenBank/DDBJ whole genome shotgun (WGS) entry which is preliminary data.</text>
</comment>
<dbReference type="AlphaFoldDB" id="A0A8K0NYZ6"/>
<accession>A0A8K0NYZ6</accession>
<dbReference type="PANTHER" id="PTHR15204:SF0">
    <property type="entry name" value="LARGE PROLINE-RICH PROTEIN BAG6"/>
    <property type="match status" value="1"/>
</dbReference>
<feature type="region of interest" description="Disordered" evidence="6">
    <location>
        <begin position="1"/>
        <end position="55"/>
    </location>
</feature>
<dbReference type="GO" id="GO:0071818">
    <property type="term" value="C:BAT3 complex"/>
    <property type="evidence" value="ECO:0007669"/>
    <property type="project" value="TreeGrafter"/>
</dbReference>
<evidence type="ECO:0000313" key="8">
    <source>
        <dbReference type="EMBL" id="KAG8229625.1"/>
    </source>
</evidence>
<feature type="non-terminal residue" evidence="8">
    <location>
        <position position="1"/>
    </location>
</feature>
<reference evidence="8" key="2">
    <citation type="submission" date="2017-10" db="EMBL/GenBank/DDBJ databases">
        <title>Ladona fulva Genome sequencing and assembly.</title>
        <authorList>
            <person name="Murali S."/>
            <person name="Richards S."/>
            <person name="Bandaranaike D."/>
            <person name="Bellair M."/>
            <person name="Blankenburg K."/>
            <person name="Chao H."/>
            <person name="Dinh H."/>
            <person name="Doddapaneni H."/>
            <person name="Dugan-Rocha S."/>
            <person name="Elkadiri S."/>
            <person name="Gnanaolivu R."/>
            <person name="Hernandez B."/>
            <person name="Skinner E."/>
            <person name="Javaid M."/>
            <person name="Lee S."/>
            <person name="Li M."/>
            <person name="Ming W."/>
            <person name="Munidasa M."/>
            <person name="Muniz J."/>
            <person name="Nguyen L."/>
            <person name="Hughes D."/>
            <person name="Osuji N."/>
            <person name="Pu L.-L."/>
            <person name="Puazo M."/>
            <person name="Qu C."/>
            <person name="Quiroz J."/>
            <person name="Raj R."/>
            <person name="Weissenberger G."/>
            <person name="Xin Y."/>
            <person name="Zou X."/>
            <person name="Han Y."/>
            <person name="Worley K."/>
            <person name="Muzny D."/>
            <person name="Gibbs R."/>
        </authorList>
    </citation>
    <scope>NUCLEOTIDE SEQUENCE</scope>
    <source>
        <strain evidence="8">Sampled in the wild</strain>
    </source>
</reference>
<feature type="compositionally biased region" description="Low complexity" evidence="6">
    <location>
        <begin position="309"/>
        <end position="375"/>
    </location>
</feature>
<feature type="region of interest" description="Disordered" evidence="6">
    <location>
        <begin position="169"/>
        <end position="234"/>
    </location>
</feature>
<name>A0A8K0NYZ6_LADFU</name>
<feature type="compositionally biased region" description="Polar residues" evidence="6">
    <location>
        <begin position="1"/>
        <end position="18"/>
    </location>
</feature>
<feature type="compositionally biased region" description="Low complexity" evidence="6">
    <location>
        <begin position="770"/>
        <end position="783"/>
    </location>
</feature>
<dbReference type="Pfam" id="PF12057">
    <property type="entry name" value="BAG6"/>
    <property type="match status" value="1"/>
</dbReference>
<evidence type="ECO:0000256" key="3">
    <source>
        <dbReference type="ARBA" id="ARBA00022448"/>
    </source>
</evidence>